<comment type="caution">
    <text evidence="3">The sequence shown here is derived from an EMBL/GenBank/DDBJ whole genome shotgun (WGS) entry which is preliminary data.</text>
</comment>
<proteinExistence type="predicted"/>
<dbReference type="EMBL" id="MU865929">
    <property type="protein sequence ID" value="KAK4451285.1"/>
    <property type="molecule type" value="Genomic_DNA"/>
</dbReference>
<evidence type="ECO:0000256" key="1">
    <source>
        <dbReference type="SAM" id="MobiDB-lite"/>
    </source>
</evidence>
<feature type="chain" id="PRO_5043530060" evidence="2">
    <location>
        <begin position="17"/>
        <end position="602"/>
    </location>
</feature>
<dbReference type="Proteomes" id="UP001321760">
    <property type="component" value="Unassembled WGS sequence"/>
</dbReference>
<organism evidence="3 4">
    <name type="scientific">Podospora aff. communis PSN243</name>
    <dbReference type="NCBI Taxonomy" id="3040156"/>
    <lineage>
        <taxon>Eukaryota</taxon>
        <taxon>Fungi</taxon>
        <taxon>Dikarya</taxon>
        <taxon>Ascomycota</taxon>
        <taxon>Pezizomycotina</taxon>
        <taxon>Sordariomycetes</taxon>
        <taxon>Sordariomycetidae</taxon>
        <taxon>Sordariales</taxon>
        <taxon>Podosporaceae</taxon>
        <taxon>Podospora</taxon>
    </lineage>
</organism>
<feature type="region of interest" description="Disordered" evidence="1">
    <location>
        <begin position="190"/>
        <end position="210"/>
    </location>
</feature>
<name>A0AAV9GSC5_9PEZI</name>
<sequence length="602" mass="66457">MPRWTILSTLQTVASALLGWAFLVQSPAPGQTTKDKIRAELCAKGLRQRAQTWRIKGKSWTDEITHILKESSSSDAHYITCSGDHSGSPCLGRWSRRLRRTTVPGLHCVFGGWVSWDGNTVVAVQVTEDMTTLRQLWAEHVLAQQLDQGAGKREDVDVEGDDTSSITSVVQVHAMLDKVLANSAANRESGKKAWGRGSGGSSGVTSNGTILKRDTRDRDAALREDRCDLDLGGIWERGDVDAWMPFFGWSALISRDGRWRPGYHLNMLLANWTTVIDYGLTRPVYRQRKLSWMEATELAWADPPLDIPGEYVRMVRQDAATMAKKELQRSCALKAEVYKADDFGTVGSRNVAMQDRAGQAIAYHGVGEGLDTPRGIVATTAMCALNDIQDYERDVFAGETNNIARGLTSNQQVVDLAAWFLKAVLWAVENKDYDLSDVLMGSAAIFMVMWRYNTPKLARYDAVSVGQSVPGTAPELDDVEEMVRLAEFDRSLTYGELYCRAEAKAGTLYVGCCCAAPPEGHEASDLLAKAMDDKGDDNAEHRLLVACVALNNGAQSGDVRCDCGLDLLLYESFVRFFDPDMGIVARVHYRSDITKLGNFVTE</sequence>
<evidence type="ECO:0000256" key="2">
    <source>
        <dbReference type="SAM" id="SignalP"/>
    </source>
</evidence>
<reference evidence="3" key="2">
    <citation type="submission" date="2023-05" db="EMBL/GenBank/DDBJ databases">
        <authorList>
            <consortium name="Lawrence Berkeley National Laboratory"/>
            <person name="Steindorff A."/>
            <person name="Hensen N."/>
            <person name="Bonometti L."/>
            <person name="Westerberg I."/>
            <person name="Brannstrom I.O."/>
            <person name="Guillou S."/>
            <person name="Cros-Aarteil S."/>
            <person name="Calhoun S."/>
            <person name="Haridas S."/>
            <person name="Kuo A."/>
            <person name="Mondo S."/>
            <person name="Pangilinan J."/>
            <person name="Riley R."/>
            <person name="Labutti K."/>
            <person name="Andreopoulos B."/>
            <person name="Lipzen A."/>
            <person name="Chen C."/>
            <person name="Yanf M."/>
            <person name="Daum C."/>
            <person name="Ng V."/>
            <person name="Clum A."/>
            <person name="Ohm R."/>
            <person name="Martin F."/>
            <person name="Silar P."/>
            <person name="Natvig D."/>
            <person name="Lalanne C."/>
            <person name="Gautier V."/>
            <person name="Ament-Velasquez S.L."/>
            <person name="Kruys A."/>
            <person name="Hutchinson M.I."/>
            <person name="Powell A.J."/>
            <person name="Barry K."/>
            <person name="Miller A.N."/>
            <person name="Grigoriev I.V."/>
            <person name="Debuchy R."/>
            <person name="Gladieux P."/>
            <person name="Thoren M.H."/>
            <person name="Johannesson H."/>
        </authorList>
    </citation>
    <scope>NUCLEOTIDE SEQUENCE</scope>
    <source>
        <strain evidence="3">PSN243</strain>
    </source>
</reference>
<evidence type="ECO:0000313" key="3">
    <source>
        <dbReference type="EMBL" id="KAK4451285.1"/>
    </source>
</evidence>
<keyword evidence="4" id="KW-1185">Reference proteome</keyword>
<accession>A0AAV9GSC5</accession>
<evidence type="ECO:0000313" key="4">
    <source>
        <dbReference type="Proteomes" id="UP001321760"/>
    </source>
</evidence>
<dbReference type="AlphaFoldDB" id="A0AAV9GSC5"/>
<reference evidence="3" key="1">
    <citation type="journal article" date="2023" name="Mol. Phylogenet. Evol.">
        <title>Genome-scale phylogeny and comparative genomics of the fungal order Sordariales.</title>
        <authorList>
            <person name="Hensen N."/>
            <person name="Bonometti L."/>
            <person name="Westerberg I."/>
            <person name="Brannstrom I.O."/>
            <person name="Guillou S."/>
            <person name="Cros-Aarteil S."/>
            <person name="Calhoun S."/>
            <person name="Haridas S."/>
            <person name="Kuo A."/>
            <person name="Mondo S."/>
            <person name="Pangilinan J."/>
            <person name="Riley R."/>
            <person name="LaButti K."/>
            <person name="Andreopoulos B."/>
            <person name="Lipzen A."/>
            <person name="Chen C."/>
            <person name="Yan M."/>
            <person name="Daum C."/>
            <person name="Ng V."/>
            <person name="Clum A."/>
            <person name="Steindorff A."/>
            <person name="Ohm R.A."/>
            <person name="Martin F."/>
            <person name="Silar P."/>
            <person name="Natvig D.O."/>
            <person name="Lalanne C."/>
            <person name="Gautier V."/>
            <person name="Ament-Velasquez S.L."/>
            <person name="Kruys A."/>
            <person name="Hutchinson M.I."/>
            <person name="Powell A.J."/>
            <person name="Barry K."/>
            <person name="Miller A.N."/>
            <person name="Grigoriev I.V."/>
            <person name="Debuchy R."/>
            <person name="Gladieux P."/>
            <person name="Hiltunen Thoren M."/>
            <person name="Johannesson H."/>
        </authorList>
    </citation>
    <scope>NUCLEOTIDE SEQUENCE</scope>
    <source>
        <strain evidence="3">PSN243</strain>
    </source>
</reference>
<gene>
    <name evidence="3" type="ORF">QBC34DRAFT_436823</name>
</gene>
<protein>
    <submittedName>
        <fullName evidence="3">Uncharacterized protein</fullName>
    </submittedName>
</protein>
<feature type="signal peptide" evidence="2">
    <location>
        <begin position="1"/>
        <end position="16"/>
    </location>
</feature>
<keyword evidence="2" id="KW-0732">Signal</keyword>